<dbReference type="EMBL" id="KI631154">
    <property type="protein sequence ID" value="EYU29762.1"/>
    <property type="molecule type" value="Genomic_DNA"/>
</dbReference>
<evidence type="ECO:0000313" key="1">
    <source>
        <dbReference type="EMBL" id="EYU29762.1"/>
    </source>
</evidence>
<protein>
    <submittedName>
        <fullName evidence="1">Uncharacterized protein</fullName>
    </submittedName>
</protein>
<sequence length="95" mass="10868">MFFFGLEDIYFITGLPVIGEPIVANEENPQATRRYLLKMEDQNVSTSVNVKVGDILGAYPSHNDDMNEEELDRYCRAYLMYIIGTIIFPNTPNNT</sequence>
<evidence type="ECO:0000313" key="2">
    <source>
        <dbReference type="Proteomes" id="UP000030748"/>
    </source>
</evidence>
<dbReference type="Proteomes" id="UP000030748">
    <property type="component" value="Unassembled WGS sequence"/>
</dbReference>
<dbReference type="PANTHER" id="PTHR46033">
    <property type="entry name" value="PROTEIN MAIN-LIKE 2"/>
    <property type="match status" value="1"/>
</dbReference>
<dbReference type="AlphaFoldDB" id="A0A022QM29"/>
<dbReference type="GO" id="GO:0010073">
    <property type="term" value="P:meristem maintenance"/>
    <property type="evidence" value="ECO:0007669"/>
    <property type="project" value="InterPro"/>
</dbReference>
<reference evidence="1 2" key="1">
    <citation type="journal article" date="2013" name="Proc. Natl. Acad. Sci. U.S.A.">
        <title>Fine-scale variation in meiotic recombination in Mimulus inferred from population shotgun sequencing.</title>
        <authorList>
            <person name="Hellsten U."/>
            <person name="Wright K.M."/>
            <person name="Jenkins J."/>
            <person name="Shu S."/>
            <person name="Yuan Y."/>
            <person name="Wessler S.R."/>
            <person name="Schmutz J."/>
            <person name="Willis J.H."/>
            <person name="Rokhsar D.S."/>
        </authorList>
    </citation>
    <scope>NUCLEOTIDE SEQUENCE [LARGE SCALE GENOMIC DNA]</scope>
    <source>
        <strain evidence="2">cv. DUN x IM62</strain>
    </source>
</reference>
<accession>A0A022QM29</accession>
<gene>
    <name evidence="1" type="ORF">MIMGU_mgv1a018282mg</name>
</gene>
<keyword evidence="2" id="KW-1185">Reference proteome</keyword>
<organism evidence="1 2">
    <name type="scientific">Erythranthe guttata</name>
    <name type="common">Yellow monkey flower</name>
    <name type="synonym">Mimulus guttatus</name>
    <dbReference type="NCBI Taxonomy" id="4155"/>
    <lineage>
        <taxon>Eukaryota</taxon>
        <taxon>Viridiplantae</taxon>
        <taxon>Streptophyta</taxon>
        <taxon>Embryophyta</taxon>
        <taxon>Tracheophyta</taxon>
        <taxon>Spermatophyta</taxon>
        <taxon>Magnoliopsida</taxon>
        <taxon>eudicotyledons</taxon>
        <taxon>Gunneridae</taxon>
        <taxon>Pentapetalae</taxon>
        <taxon>asterids</taxon>
        <taxon>lamiids</taxon>
        <taxon>Lamiales</taxon>
        <taxon>Phrymaceae</taxon>
        <taxon>Erythranthe</taxon>
    </lineage>
</organism>
<dbReference type="PANTHER" id="PTHR46033:SF1">
    <property type="entry name" value="PROTEIN MAIN-LIKE 2"/>
    <property type="match status" value="1"/>
</dbReference>
<dbReference type="InterPro" id="IPR044824">
    <property type="entry name" value="MAIN-like"/>
</dbReference>
<feature type="non-terminal residue" evidence="1">
    <location>
        <position position="95"/>
    </location>
</feature>
<name>A0A022QM29_ERYGU</name>
<proteinExistence type="predicted"/>